<gene>
    <name evidence="2" type="ORF">SAMN05444390_104197</name>
</gene>
<keyword evidence="1" id="KW-0472">Membrane</keyword>
<dbReference type="EMBL" id="FNVQ01000004">
    <property type="protein sequence ID" value="SEG76905.1"/>
    <property type="molecule type" value="Genomic_DNA"/>
</dbReference>
<evidence type="ECO:0000313" key="3">
    <source>
        <dbReference type="Proteomes" id="UP000236745"/>
    </source>
</evidence>
<dbReference type="NCBIfam" id="TIGR02532">
    <property type="entry name" value="IV_pilin_GFxxxE"/>
    <property type="match status" value="1"/>
</dbReference>
<keyword evidence="1" id="KW-1133">Transmembrane helix</keyword>
<dbReference type="AlphaFoldDB" id="A0A1H6CWI7"/>
<proteinExistence type="predicted"/>
<dbReference type="RefSeq" id="WP_146071923.1">
    <property type="nucleotide sequence ID" value="NZ_FNVQ01000004.1"/>
</dbReference>
<dbReference type="OrthoDB" id="6088737at2"/>
<organism evidence="2 3">
    <name type="scientific">Marinobacterium lutimaris</name>
    <dbReference type="NCBI Taxonomy" id="568106"/>
    <lineage>
        <taxon>Bacteria</taxon>
        <taxon>Pseudomonadati</taxon>
        <taxon>Pseudomonadota</taxon>
        <taxon>Gammaproteobacteria</taxon>
        <taxon>Oceanospirillales</taxon>
        <taxon>Oceanospirillaceae</taxon>
        <taxon>Marinobacterium</taxon>
    </lineage>
</organism>
<name>A0A1H6CWI7_9GAMM</name>
<keyword evidence="3" id="KW-1185">Reference proteome</keyword>
<evidence type="ECO:0000313" key="2">
    <source>
        <dbReference type="EMBL" id="SEG76905.1"/>
    </source>
</evidence>
<evidence type="ECO:0000256" key="1">
    <source>
        <dbReference type="SAM" id="Phobius"/>
    </source>
</evidence>
<feature type="transmembrane region" description="Helical" evidence="1">
    <location>
        <begin position="12"/>
        <end position="36"/>
    </location>
</feature>
<accession>A0A1H6CWI7</accession>
<dbReference type="Proteomes" id="UP000236745">
    <property type="component" value="Unassembled WGS sequence"/>
</dbReference>
<dbReference type="Pfam" id="PF07963">
    <property type="entry name" value="N_methyl"/>
    <property type="match status" value="1"/>
</dbReference>
<keyword evidence="1" id="KW-0812">Transmembrane</keyword>
<sequence length="622" mass="66197">MKTKGIQRGFTLIEALIAFVVLCVGLLGALIFNSLLVSESGQSKARMYAVKLAEQRLEDLRAYKDRDEFDSTIIAAASDGYPTVGVVSGAGINSTFTISNRIQPAASLASLATPDVYSVDVMVSWQDSDGSSDSVSLISNIAWVNPLSGLSPSEAGVGKVSDQFGSIDLPTGNATVLNRSLIDVSSAAAGTVLDTNGVISVVMGNDETKAVELIRLNDSTDNLMKISGRVARYSNSGSVGVFDLSDGGSVIGKNTVFGYIPFASAASPTELSHYYLDLQATGGANCVIYKYGTINSVTAPYDYGDYVCVMAEGWRGTINLDIYSNVQQDDVDLVSEQILSCEPDSGSRRYKYLIKQLPINIASSALTDEITFQNASTAGESGLIRFGDSVQLSEYYFLNKNVVSVAHVIDEVPYYGGDVERQGYIVTDDYSKCTGNGQILASKYVNYNSDSKIDQNPFPGSLNDFYNLAPDASNEAGQVILGYVPARWSISGYISVDRDTGKNAGGFSIIGNPEPEISIYCSIGASVASPSISNYDTWEYSCRVPVDWTGAIIAQPTPSNGEVGCPDDATAEELVGVVDFYAASVASDASDSVAHYYYKDVNANVSGQNFAFSATAECTEIP</sequence>
<reference evidence="2 3" key="1">
    <citation type="submission" date="2016-10" db="EMBL/GenBank/DDBJ databases">
        <authorList>
            <person name="de Groot N.N."/>
        </authorList>
    </citation>
    <scope>NUCLEOTIDE SEQUENCE [LARGE SCALE GENOMIC DNA]</scope>
    <source>
        <strain evidence="2 3">DSM 22012</strain>
    </source>
</reference>
<protein>
    <submittedName>
        <fullName evidence="2">Prepilin-type N-terminal cleavage/methylation domain-containing protein</fullName>
    </submittedName>
</protein>
<dbReference type="InterPro" id="IPR012902">
    <property type="entry name" value="N_methyl_site"/>
</dbReference>